<organism evidence="1 2">
    <name type="scientific">Tegillarca granosa</name>
    <name type="common">Malaysian cockle</name>
    <name type="synonym">Anadara granosa</name>
    <dbReference type="NCBI Taxonomy" id="220873"/>
    <lineage>
        <taxon>Eukaryota</taxon>
        <taxon>Metazoa</taxon>
        <taxon>Spiralia</taxon>
        <taxon>Lophotrochozoa</taxon>
        <taxon>Mollusca</taxon>
        <taxon>Bivalvia</taxon>
        <taxon>Autobranchia</taxon>
        <taxon>Pteriomorphia</taxon>
        <taxon>Arcoida</taxon>
        <taxon>Arcoidea</taxon>
        <taxon>Arcidae</taxon>
        <taxon>Tegillarca</taxon>
    </lineage>
</organism>
<name>A0ABQ9FZ50_TEGGR</name>
<accession>A0ABQ9FZ50</accession>
<proteinExistence type="predicted"/>
<comment type="caution">
    <text evidence="1">The sequence shown here is derived from an EMBL/GenBank/DDBJ whole genome shotgun (WGS) entry which is preliminary data.</text>
</comment>
<keyword evidence="2" id="KW-1185">Reference proteome</keyword>
<dbReference type="Gene3D" id="3.90.640.10">
    <property type="entry name" value="Actin, Chain A, domain 4"/>
    <property type="match status" value="1"/>
</dbReference>
<reference evidence="1 2" key="1">
    <citation type="submission" date="2022-12" db="EMBL/GenBank/DDBJ databases">
        <title>Chromosome-level genome of Tegillarca granosa.</title>
        <authorList>
            <person name="Kim J."/>
        </authorList>
    </citation>
    <scope>NUCLEOTIDE SEQUENCE [LARGE SCALE GENOMIC DNA]</scope>
    <source>
        <strain evidence="1">Teg-2019</strain>
        <tissue evidence="1">Adductor muscle</tissue>
    </source>
</reference>
<dbReference type="PANTHER" id="PTHR14187">
    <property type="entry name" value="ALPHA KINASE/ELONGATION FACTOR 2 KINASE"/>
    <property type="match status" value="1"/>
</dbReference>
<evidence type="ECO:0000313" key="1">
    <source>
        <dbReference type="EMBL" id="KAJ8322157.1"/>
    </source>
</evidence>
<evidence type="ECO:0000313" key="2">
    <source>
        <dbReference type="Proteomes" id="UP001217089"/>
    </source>
</evidence>
<dbReference type="PANTHER" id="PTHR14187:SF46">
    <property type="entry name" value="HEAT SHOCK 70 KDA PROTEIN 12A"/>
    <property type="match status" value="1"/>
</dbReference>
<gene>
    <name evidence="1" type="ORF">KUTeg_000628</name>
</gene>
<dbReference type="InterPro" id="IPR043129">
    <property type="entry name" value="ATPase_NBD"/>
</dbReference>
<protein>
    <submittedName>
        <fullName evidence="1">Uncharacterized protein</fullName>
    </submittedName>
</protein>
<dbReference type="SUPFAM" id="SSF53067">
    <property type="entry name" value="Actin-like ATPase domain"/>
    <property type="match status" value="1"/>
</dbReference>
<dbReference type="EMBL" id="JARBDR010000018">
    <property type="protein sequence ID" value="KAJ8322157.1"/>
    <property type="molecule type" value="Genomic_DNA"/>
</dbReference>
<dbReference type="Proteomes" id="UP001217089">
    <property type="component" value="Unassembled WGS sequence"/>
</dbReference>
<sequence>MEPEAASIFCQHLKTERSASDGLATSPTGTEYMVIDIGGGTADITVHKKLKDGKLEEVLKASGGPWGGTEVDQLFISLLINIVGSRVWGEFRREFTEEYLDMMREFEVAKRKVDAGDTKDATGIGTTVNIKIPAHLHSTCKSLNKESLMDILTSGNFPYSSKINITADKFMFDKDVIKTLFMKVINHIIKHVQTILDTPKAKNVSVIILAGGFAESPLVQDVFQENFTVKGLRLVIVFDEAGLAVLKRAVLFGHRPYEITARQLRYTYGVALRKDFEKEKHPDSKKITIENKNNCLDIFNEFVTQGTLIDLGTSDKKILYH</sequence>
<dbReference type="Gene3D" id="3.30.420.40">
    <property type="match status" value="2"/>
</dbReference>